<proteinExistence type="predicted"/>
<evidence type="ECO:0000313" key="1">
    <source>
        <dbReference type="EMBL" id="PXV84114.1"/>
    </source>
</evidence>
<organism evidence="2 3">
    <name type="scientific">Lachnotalea glycerini</name>
    <dbReference type="NCBI Taxonomy" id="1763509"/>
    <lineage>
        <taxon>Bacteria</taxon>
        <taxon>Bacillati</taxon>
        <taxon>Bacillota</taxon>
        <taxon>Clostridia</taxon>
        <taxon>Lachnospirales</taxon>
        <taxon>Lachnospiraceae</taxon>
        <taxon>Lachnotalea</taxon>
    </lineage>
</organism>
<dbReference type="Proteomes" id="UP000216411">
    <property type="component" value="Unassembled WGS sequence"/>
</dbReference>
<dbReference type="EMBL" id="NOKA02000173">
    <property type="protein sequence ID" value="RDY26081.1"/>
    <property type="molecule type" value="Genomic_DNA"/>
</dbReference>
<evidence type="ECO:0000313" key="3">
    <source>
        <dbReference type="Proteomes" id="UP000216411"/>
    </source>
</evidence>
<sequence length="140" mass="16346">MALIHEFAIIEKDSSINFIENGMDKIDVSDNLILYMEDSLRWIETCCNSMQTTKKGLNYYGYTIIKDENIIKFKSIVTCWKNLFDEAPLEFMLTGNFLPDENTYEKNLYNKQEVIHQLNDLEIMCNKAQAENGYILHNGI</sequence>
<dbReference type="OrthoDB" id="2086109at2"/>
<reference evidence="2 3" key="1">
    <citation type="journal article" date="2017" name="Genome Announc.">
        <title>Draft Genome Sequence of a Sporulating and Motile Strain of Lachnotalea glycerini Isolated from Water in Quebec City, Canada.</title>
        <authorList>
            <person name="Maheux A.F."/>
            <person name="Boudreau D.K."/>
            <person name="Berube E."/>
            <person name="Boissinot M."/>
            <person name="Raymond F."/>
            <person name="Brodeur S."/>
            <person name="Corbeil J."/>
            <person name="Isabel S."/>
            <person name="Omar R.F."/>
            <person name="Bergeron M.G."/>
        </authorList>
    </citation>
    <scope>NUCLEOTIDE SEQUENCE [LARGE SCALE GENOMIC DNA]</scope>
    <source>
        <strain evidence="2 3">CCRI-19302</strain>
    </source>
</reference>
<reference evidence="2" key="3">
    <citation type="submission" date="2018-07" db="EMBL/GenBank/DDBJ databases">
        <authorList>
            <person name="Quirk P.G."/>
            <person name="Krulwich T.A."/>
        </authorList>
    </citation>
    <scope>NUCLEOTIDE SEQUENCE</scope>
    <source>
        <strain evidence="2">CCRI-19302</strain>
    </source>
</reference>
<reference evidence="1 4" key="2">
    <citation type="submission" date="2018-05" db="EMBL/GenBank/DDBJ databases">
        <title>Genomic Encyclopedia of Type Strains, Phase IV (KMG-IV): sequencing the most valuable type-strain genomes for metagenomic binning, comparative biology and taxonomic classification.</title>
        <authorList>
            <person name="Goeker M."/>
        </authorList>
    </citation>
    <scope>NUCLEOTIDE SEQUENCE [LARGE SCALE GENOMIC DNA]</scope>
    <source>
        <strain evidence="1 4">DSM 28816</strain>
    </source>
</reference>
<evidence type="ECO:0000313" key="2">
    <source>
        <dbReference type="EMBL" id="RDY26081.1"/>
    </source>
</evidence>
<evidence type="ECO:0000313" key="4">
    <source>
        <dbReference type="Proteomes" id="UP000247523"/>
    </source>
</evidence>
<dbReference type="Proteomes" id="UP000247523">
    <property type="component" value="Unassembled WGS sequence"/>
</dbReference>
<gene>
    <name evidence="1" type="ORF">C8E03_1343</name>
    <name evidence="2" type="ORF">CG710_021960</name>
</gene>
<keyword evidence="3" id="KW-1185">Reference proteome</keyword>
<accession>A0A255IJY6</accession>
<dbReference type="AlphaFoldDB" id="A0A255IJY6"/>
<comment type="caution">
    <text evidence="2">The sequence shown here is derived from an EMBL/GenBank/DDBJ whole genome shotgun (WGS) entry which is preliminary data.</text>
</comment>
<protein>
    <recommendedName>
        <fullName evidence="5">Coproporphyrinogen III oxidase</fullName>
    </recommendedName>
</protein>
<dbReference type="RefSeq" id="WP_094376939.1">
    <property type="nucleotide sequence ID" value="NZ_NOKA02000173.1"/>
</dbReference>
<dbReference type="EMBL" id="QICS01000034">
    <property type="protein sequence ID" value="PXV84114.1"/>
    <property type="molecule type" value="Genomic_DNA"/>
</dbReference>
<name>A0A255IJY6_9FIRM</name>
<evidence type="ECO:0008006" key="5">
    <source>
        <dbReference type="Google" id="ProtNLM"/>
    </source>
</evidence>